<dbReference type="Pfam" id="PF00628">
    <property type="entry name" value="PHD"/>
    <property type="match status" value="1"/>
</dbReference>
<dbReference type="SUPFAM" id="SSF57903">
    <property type="entry name" value="FYVE/PHD zinc finger"/>
    <property type="match status" value="1"/>
</dbReference>
<keyword evidence="2 4" id="KW-0863">Zinc-finger</keyword>
<sequence>MEEVNINQVLLERGISYTCTQILDAHAKKLKNEINTRCREFQSVDELIHFSNSDQKRNDSNGLLSNYDWRNSYLPHIYSATLGLKNGFIDPKLQSELYQSILKCINQGFVSGNIGIIRISDHSHPVRLATPIDKTCYSLIWRKKELSETHDIPIVLGEYTGEVKYVGDEEISDESYSFQLTFKSSAFKFTGAVLSGGNQQFGDFSANSTDKLSDQPTYSPDGFEYTEANENSYSPNKSSFFSKPFSQTQSELLSTDGNIKKIGARLLLPNENEYILSADKTCNEMAFLNHYECVFNNNFNFRINVQWHSVYVDGWPHIILTSIPGVGIKLGDELAADFGENWFSRIRRISENNIRNELILFRLRFNSINNQRSVKFSDLDKNSSLKQTDSKDSLSNCGISGLINLYEICEVCQNSITLQTRKTYYKPKNEDSVLFFKSKFDYLLCNGCNRAFHWYCVNRPEFRDLKASSKTWFCFQCLSLTLRILPSLVYRVPNLTPGLINSIQNLYKSTDNLIPGVIDAMGNVVLRSTDEVNTEDPKSVVFRPPEYFDYNLRYFNEYGGLEGLTKLKPCYLCYSSSTVSNQLIGIATICRIHRLHIAPDYDEFFNSVQYTYNSDNNQLANDSSLHLSLVADDYGKRKYTASTQSNTEDIIGPHIKKLSGSRYIVERSRRVICSLRQSLYQSEKHRVELLYKLEKLRQIQDEYFRTISEGNGMIPVLCIKLGSTILNKEFSGKLYQGVISRYYPKERIFHIEYLDGDREDLEYNDFISLLTNDIKNNRTNINDLLITDNHVKSTKEAFENPVFYRNSKKRTVFGISEEFYKSENFECNMIKMKNEKLLTTTYENFNSYSIYDKVKLIHKFIIQECKMNQDNENAILIRETPKYEYIDQPEWNIIFGTLNIESNLIKYFVGVNISRISQKTTTFNITSKICIGNLFLVKTIPITIYNEFNIIIDELAEPNEKNHSEILNTIRFSAIEILAWTQSRLNEIFIKETNLNSNNDGIVLNKVDGYENINIEQNSKQDLGESLNSDLNATLVKENWLQKANLIAQALQPYPNGIKWINETHSWKVVYSNEFGQKISKFFHTIPFDENATVESLYLKACKFVSVSQTNNKVIKMLSTSRKLNKITNEISSPLDKFIFNEWGNTIEDFLARYNLNNPDRTVYSINDFNNEINSLRPFPDNLDWCDSTFSFVVVLPTNEKRSFQLDKFEFSIINCYSAAYSLAIGNVNIDKEFYNRKIRKYNSRVKNNTNYSQLKKQIYKKHLVNNKQESPSEEKKENFSVNKSTNTIQKNSNEIDKFTSVPSCQVYSYQDKETTDTNTSSEESLLGNICESKTEFKKLINEDSKGNSFNKLSSSDEDKLSIRTKSNKRKAIVRALPAPSDPLSRARIIEYSKQADELRPFPHGITWCYRSARFKVRYRRSSDGCWTATSFTPTKFNSVKEAFENAVDKLAAHIDDYKNSNEIPIIPKKRHLGIDP</sequence>
<evidence type="ECO:0000259" key="6">
    <source>
        <dbReference type="PROSITE" id="PS50016"/>
    </source>
</evidence>
<dbReference type="OrthoDB" id="332390at2759"/>
<organism evidence="7 8">
    <name type="scientific">Cryptosporidium meleagridis</name>
    <dbReference type="NCBI Taxonomy" id="93969"/>
    <lineage>
        <taxon>Eukaryota</taxon>
        <taxon>Sar</taxon>
        <taxon>Alveolata</taxon>
        <taxon>Apicomplexa</taxon>
        <taxon>Conoidasida</taxon>
        <taxon>Coccidia</taxon>
        <taxon>Eucoccidiorida</taxon>
        <taxon>Eimeriorina</taxon>
        <taxon>Cryptosporidiidae</taxon>
        <taxon>Cryptosporidium</taxon>
    </lineage>
</organism>
<evidence type="ECO:0000256" key="1">
    <source>
        <dbReference type="ARBA" id="ARBA00022723"/>
    </source>
</evidence>
<gene>
    <name evidence="7" type="ORF">CmeUKMEL1_12905</name>
</gene>
<dbReference type="Proteomes" id="UP000236928">
    <property type="component" value="Unassembled WGS sequence"/>
</dbReference>
<dbReference type="Pfam" id="PF21743">
    <property type="entry name" value="PTM_DIR17_Tudor"/>
    <property type="match status" value="1"/>
</dbReference>
<evidence type="ECO:0000256" key="2">
    <source>
        <dbReference type="ARBA" id="ARBA00022771"/>
    </source>
</evidence>
<evidence type="ECO:0000313" key="8">
    <source>
        <dbReference type="Proteomes" id="UP000236928"/>
    </source>
</evidence>
<dbReference type="EMBL" id="JIBK01000046">
    <property type="protein sequence ID" value="POM84540.1"/>
    <property type="molecule type" value="Genomic_DNA"/>
</dbReference>
<reference evidence="7 8" key="1">
    <citation type="submission" date="2014-04" db="EMBL/GenBank/DDBJ databases">
        <title>Comparative Genomics of Cryptosporidium Species.</title>
        <authorList>
            <person name="Silva J.C."/>
            <person name="Su Q."/>
            <person name="Chalmers R."/>
            <person name="Chibucos M.C."/>
            <person name="Elwin K."/>
            <person name="Godinez A."/>
            <person name="Guo F."/>
            <person name="Huynh K."/>
            <person name="Orvis J."/>
            <person name="Ott S."/>
            <person name="Sadzewicz L."/>
            <person name="Sengamalay N."/>
            <person name="Shetty A."/>
            <person name="Sun M."/>
            <person name="Tallon L."/>
            <person name="Xiao L."/>
            <person name="Zhang H."/>
            <person name="Fraser C.M."/>
            <person name="Zhu G."/>
            <person name="Kissinger J."/>
            <person name="Widmer G."/>
        </authorList>
    </citation>
    <scope>NUCLEOTIDE SEQUENCE [LARGE SCALE GENOMIC DNA]</scope>
    <source>
        <strain evidence="7 8">UKMEL1</strain>
    </source>
</reference>
<evidence type="ECO:0000256" key="5">
    <source>
        <dbReference type="SAM" id="MobiDB-lite"/>
    </source>
</evidence>
<dbReference type="VEuPathDB" id="CryptoDB:CmeUKMEL1_12905"/>
<dbReference type="SMART" id="SM00249">
    <property type="entry name" value="PHD"/>
    <property type="match status" value="1"/>
</dbReference>
<evidence type="ECO:0000256" key="3">
    <source>
        <dbReference type="ARBA" id="ARBA00022833"/>
    </source>
</evidence>
<dbReference type="InterPro" id="IPR011011">
    <property type="entry name" value="Znf_FYVE_PHD"/>
</dbReference>
<feature type="region of interest" description="Disordered" evidence="5">
    <location>
        <begin position="1265"/>
        <end position="1287"/>
    </location>
</feature>
<keyword evidence="3" id="KW-0862">Zinc</keyword>
<keyword evidence="8" id="KW-1185">Reference proteome</keyword>
<dbReference type="PROSITE" id="PS01359">
    <property type="entry name" value="ZF_PHD_1"/>
    <property type="match status" value="1"/>
</dbReference>
<dbReference type="InterPro" id="IPR013083">
    <property type="entry name" value="Znf_RING/FYVE/PHD"/>
</dbReference>
<accession>A0A2P4Z3F6</accession>
<dbReference type="InterPro" id="IPR001965">
    <property type="entry name" value="Znf_PHD"/>
</dbReference>
<dbReference type="InterPro" id="IPR019786">
    <property type="entry name" value="Zinc_finger_PHD-type_CS"/>
</dbReference>
<keyword evidence="1" id="KW-0479">Metal-binding</keyword>
<dbReference type="GO" id="GO:0008270">
    <property type="term" value="F:zinc ion binding"/>
    <property type="evidence" value="ECO:0007669"/>
    <property type="project" value="UniProtKB-KW"/>
</dbReference>
<dbReference type="PROSITE" id="PS50016">
    <property type="entry name" value="ZF_PHD_2"/>
    <property type="match status" value="1"/>
</dbReference>
<dbReference type="Gene3D" id="3.30.40.10">
    <property type="entry name" value="Zinc/RING finger domain, C3HC4 (zinc finger)"/>
    <property type="match status" value="1"/>
</dbReference>
<proteinExistence type="predicted"/>
<comment type="caution">
    <text evidence="7">The sequence shown here is derived from an EMBL/GenBank/DDBJ whole genome shotgun (WGS) entry which is preliminary data.</text>
</comment>
<protein>
    <recommendedName>
        <fullName evidence="6">PHD-type domain-containing protein</fullName>
    </recommendedName>
</protein>
<dbReference type="InterPro" id="IPR019787">
    <property type="entry name" value="Znf_PHD-finger"/>
</dbReference>
<evidence type="ECO:0000313" key="7">
    <source>
        <dbReference type="EMBL" id="POM84540.1"/>
    </source>
</evidence>
<name>A0A2P4Z3F6_9CRYT</name>
<feature type="domain" description="PHD-type" evidence="6">
    <location>
        <begin position="406"/>
        <end position="480"/>
    </location>
</feature>
<dbReference type="InterPro" id="IPR047365">
    <property type="entry name" value="Tudor_AtPTM-like"/>
</dbReference>
<evidence type="ECO:0000256" key="4">
    <source>
        <dbReference type="PROSITE-ProRule" id="PRU00146"/>
    </source>
</evidence>